<evidence type="ECO:0000256" key="1">
    <source>
        <dbReference type="SAM" id="SignalP"/>
    </source>
</evidence>
<dbReference type="InterPro" id="IPR036514">
    <property type="entry name" value="SGNH_hydro_sf"/>
</dbReference>
<proteinExistence type="predicted"/>
<dbReference type="RefSeq" id="WP_066544152.1">
    <property type="nucleotide sequence ID" value="NZ_MASJ01000007.1"/>
</dbReference>
<feature type="domain" description="SGNH hydrolase-type esterase" evidence="2">
    <location>
        <begin position="27"/>
        <end position="224"/>
    </location>
</feature>
<gene>
    <name evidence="3" type="ORF">A6M13_12090</name>
</gene>
<evidence type="ECO:0000313" key="4">
    <source>
        <dbReference type="Proteomes" id="UP000093199"/>
    </source>
</evidence>
<feature type="signal peptide" evidence="1">
    <location>
        <begin position="1"/>
        <end position="21"/>
    </location>
</feature>
<dbReference type="STRING" id="33978.A6M13_12090"/>
<organism evidence="3 4">
    <name type="scientific">Caryophanon tenue</name>
    <dbReference type="NCBI Taxonomy" id="33978"/>
    <lineage>
        <taxon>Bacteria</taxon>
        <taxon>Bacillati</taxon>
        <taxon>Bacillota</taxon>
        <taxon>Bacilli</taxon>
        <taxon>Bacillales</taxon>
        <taxon>Caryophanaceae</taxon>
        <taxon>Caryophanon</taxon>
    </lineage>
</organism>
<dbReference type="InterPro" id="IPR051532">
    <property type="entry name" value="Ester_Hydrolysis_Enzymes"/>
</dbReference>
<feature type="chain" id="PRO_5038419832" description="SGNH hydrolase-type esterase domain-containing protein" evidence="1">
    <location>
        <begin position="22"/>
        <end position="296"/>
    </location>
</feature>
<dbReference type="Gene3D" id="3.40.50.1110">
    <property type="entry name" value="SGNH hydrolase"/>
    <property type="match status" value="1"/>
</dbReference>
<sequence length="296" mass="33022">MRRLCIMILGCWLCMVPATSAQQYYVALGDSLAAGQTPNRMIDAGYADFIAQRLASQRQLTHFTKQLAFSGFTTAQVLERVQEPLAQPDLQKATLITISAGANDLLGLVSTDAATGEVRFDQLAADFALNEVRKNMQLILDELATRAPQATIYVMGYYFPYPYVHDVQKEGLMRQQDILNAILQQVAAANDAIFVDVATSFNKQAVTYLPNAADVHPNFEGYRVMANAFLRAYGAPELRSEELPQPNPLTFEEVLTQLTERVEQQSEPIAQQQATVERYAMPHGYYALQRLYAVAR</sequence>
<keyword evidence="4" id="KW-1185">Reference proteome</keyword>
<evidence type="ECO:0000259" key="2">
    <source>
        <dbReference type="Pfam" id="PF13472"/>
    </source>
</evidence>
<dbReference type="PANTHER" id="PTHR30383">
    <property type="entry name" value="THIOESTERASE 1/PROTEASE 1/LYSOPHOSPHOLIPASE L1"/>
    <property type="match status" value="1"/>
</dbReference>
<protein>
    <recommendedName>
        <fullName evidence="2">SGNH hydrolase-type esterase domain-containing protein</fullName>
    </recommendedName>
</protein>
<dbReference type="EMBL" id="MASJ01000007">
    <property type="protein sequence ID" value="OCS86933.1"/>
    <property type="molecule type" value="Genomic_DNA"/>
</dbReference>
<dbReference type="OrthoDB" id="1815486at2"/>
<dbReference type="AlphaFoldDB" id="A0A1C0YIF6"/>
<dbReference type="GO" id="GO:0004622">
    <property type="term" value="F:phosphatidylcholine lysophospholipase activity"/>
    <property type="evidence" value="ECO:0007669"/>
    <property type="project" value="TreeGrafter"/>
</dbReference>
<dbReference type="Pfam" id="PF13472">
    <property type="entry name" value="Lipase_GDSL_2"/>
    <property type="match status" value="1"/>
</dbReference>
<name>A0A1C0YIF6_9BACL</name>
<evidence type="ECO:0000313" key="3">
    <source>
        <dbReference type="EMBL" id="OCS86933.1"/>
    </source>
</evidence>
<dbReference type="PANTHER" id="PTHR30383:SF5">
    <property type="entry name" value="SGNH HYDROLASE-TYPE ESTERASE DOMAIN-CONTAINING PROTEIN"/>
    <property type="match status" value="1"/>
</dbReference>
<accession>A0A1C0YIF6</accession>
<comment type="caution">
    <text evidence="3">The sequence shown here is derived from an EMBL/GenBank/DDBJ whole genome shotgun (WGS) entry which is preliminary data.</text>
</comment>
<dbReference type="InterPro" id="IPR013830">
    <property type="entry name" value="SGNH_hydro"/>
</dbReference>
<dbReference type="Proteomes" id="UP000093199">
    <property type="component" value="Unassembled WGS sequence"/>
</dbReference>
<keyword evidence="1" id="KW-0732">Signal</keyword>
<reference evidence="3 4" key="1">
    <citation type="submission" date="2016-07" db="EMBL/GenBank/DDBJ databases">
        <title>Caryophanon tenue genome sequencing.</title>
        <authorList>
            <person name="Verma A."/>
            <person name="Pal Y."/>
            <person name="Krishnamurthi S."/>
        </authorList>
    </citation>
    <scope>NUCLEOTIDE SEQUENCE [LARGE SCALE GENOMIC DNA]</scope>
    <source>
        <strain evidence="3 4">DSM 14152</strain>
    </source>
</reference>
<dbReference type="SUPFAM" id="SSF52266">
    <property type="entry name" value="SGNH hydrolase"/>
    <property type="match status" value="1"/>
</dbReference>